<feature type="transmembrane region" description="Helical" evidence="1">
    <location>
        <begin position="119"/>
        <end position="143"/>
    </location>
</feature>
<dbReference type="AlphaFoldDB" id="A0A410FT92"/>
<sequence length="286" mass="31216">MPIGGQAVIEGVMLHDGQRAVVAVRTPQGQVAVEPLPTTLSLPRLESIPFIRGPIKLVQMLALGWAALQRSASLAHPEEAPASRWEFLTVILFVVVILVGGFMLLPAYLVGLANIGNRIVFNLVEGGVRVTLFLGYLGAISFLPDIRRVFQYHGAEHKVVHAHEEGDASVQGARGRSPIHPRCGTSFLLLFVVVAILVFSLLPTTNLGVRLLGRVLLLPVVAGLTYEILRFGSRHPRAWWLQPLLVPGLLLQRFTTRQPSDDQIEVALAALRYLTDDKARSLSTTA</sequence>
<reference evidence="3" key="1">
    <citation type="submission" date="2018-12" db="EMBL/GenBank/DDBJ databases">
        <title>Complete genome sequence of an uncultured bacterium of the candidate phylum Bipolaricaulota.</title>
        <authorList>
            <person name="Kadnikov V.V."/>
            <person name="Mardanov A.V."/>
            <person name="Beletsky A.V."/>
            <person name="Frank Y.A."/>
            <person name="Karnachuk O.V."/>
            <person name="Ravin N.V."/>
        </authorList>
    </citation>
    <scope>NUCLEOTIDE SEQUENCE [LARGE SCALE GENOMIC DNA]</scope>
</reference>
<feature type="transmembrane region" description="Helical" evidence="1">
    <location>
        <begin position="87"/>
        <end position="113"/>
    </location>
</feature>
<accession>A0A410FT92</accession>
<keyword evidence="1" id="KW-0812">Transmembrane</keyword>
<dbReference type="PANTHER" id="PTHR42867:SF1">
    <property type="entry name" value="MEMBRANE PROTEIN-RELATED"/>
    <property type="match status" value="1"/>
</dbReference>
<dbReference type="PANTHER" id="PTHR42867">
    <property type="entry name" value="MEMBRANE PROTEIN-RELATED"/>
    <property type="match status" value="1"/>
</dbReference>
<dbReference type="Proteomes" id="UP000287233">
    <property type="component" value="Chromosome"/>
</dbReference>
<dbReference type="EMBL" id="CP034928">
    <property type="protein sequence ID" value="QAA76204.1"/>
    <property type="molecule type" value="Genomic_DNA"/>
</dbReference>
<feature type="transmembrane region" description="Helical" evidence="1">
    <location>
        <begin position="186"/>
        <end position="205"/>
    </location>
</feature>
<name>A0A410FT92_BIPS1</name>
<gene>
    <name evidence="2" type="ORF">BIP78_0438</name>
</gene>
<proteinExistence type="predicted"/>
<evidence type="ECO:0008006" key="4">
    <source>
        <dbReference type="Google" id="ProtNLM"/>
    </source>
</evidence>
<dbReference type="KEGG" id="bih:BIP78_0438"/>
<evidence type="ECO:0000313" key="3">
    <source>
        <dbReference type="Proteomes" id="UP000287233"/>
    </source>
</evidence>
<dbReference type="InterPro" id="IPR010787">
    <property type="entry name" value="DUF1385"/>
</dbReference>
<protein>
    <recommendedName>
        <fullName evidence="4">DUF1385 domain-containing protein</fullName>
    </recommendedName>
</protein>
<evidence type="ECO:0000256" key="1">
    <source>
        <dbReference type="SAM" id="Phobius"/>
    </source>
</evidence>
<organism evidence="2 3">
    <name type="scientific">Bipolaricaulis sibiricus</name>
    <dbReference type="NCBI Taxonomy" id="2501609"/>
    <lineage>
        <taxon>Bacteria</taxon>
        <taxon>Candidatus Bipolaricaulota</taxon>
        <taxon>Candidatus Bipolaricaulia</taxon>
        <taxon>Candidatus Bipolaricaulales</taxon>
        <taxon>Candidatus Bipolaricaulaceae</taxon>
        <taxon>Candidatus Bipolaricaulis</taxon>
    </lineage>
</organism>
<keyword evidence="1" id="KW-0472">Membrane</keyword>
<dbReference type="Pfam" id="PF07136">
    <property type="entry name" value="DUF1385"/>
    <property type="match status" value="1"/>
</dbReference>
<evidence type="ECO:0000313" key="2">
    <source>
        <dbReference type="EMBL" id="QAA76204.1"/>
    </source>
</evidence>
<keyword evidence="1" id="KW-1133">Transmembrane helix</keyword>